<evidence type="ECO:0000259" key="1">
    <source>
        <dbReference type="PROSITE" id="PS50222"/>
    </source>
</evidence>
<evidence type="ECO:0000313" key="7">
    <source>
        <dbReference type="Proteomes" id="UP000663868"/>
    </source>
</evidence>
<protein>
    <recommendedName>
        <fullName evidence="1">EF-hand domain-containing protein</fullName>
    </recommendedName>
</protein>
<dbReference type="AlphaFoldDB" id="A0A818IBI4"/>
<dbReference type="PROSITE" id="PS50222">
    <property type="entry name" value="EF_HAND_2"/>
    <property type="match status" value="2"/>
</dbReference>
<dbReference type="EMBL" id="CAJNON010000228">
    <property type="protein sequence ID" value="CAF1123345.1"/>
    <property type="molecule type" value="Genomic_DNA"/>
</dbReference>
<dbReference type="EMBL" id="CAJOBB010000034">
    <property type="protein sequence ID" value="CAF3522831.1"/>
    <property type="molecule type" value="Genomic_DNA"/>
</dbReference>
<dbReference type="Gene3D" id="1.10.238.10">
    <property type="entry name" value="EF-hand"/>
    <property type="match status" value="2"/>
</dbReference>
<dbReference type="EMBL" id="CAJOAZ010001804">
    <property type="protein sequence ID" value="CAF3859265.1"/>
    <property type="molecule type" value="Genomic_DNA"/>
</dbReference>
<evidence type="ECO:0000313" key="4">
    <source>
        <dbReference type="EMBL" id="CAF3522831.1"/>
    </source>
</evidence>
<dbReference type="FunFam" id="1.10.238.10:FF:000001">
    <property type="entry name" value="Calmodulin 1"/>
    <property type="match status" value="1"/>
</dbReference>
<dbReference type="Proteomes" id="UP000663868">
    <property type="component" value="Unassembled WGS sequence"/>
</dbReference>
<dbReference type="Proteomes" id="UP000663845">
    <property type="component" value="Unassembled WGS sequence"/>
</dbReference>
<dbReference type="GO" id="GO:0016460">
    <property type="term" value="C:myosin II complex"/>
    <property type="evidence" value="ECO:0007669"/>
    <property type="project" value="TreeGrafter"/>
</dbReference>
<dbReference type="InterPro" id="IPR050230">
    <property type="entry name" value="CALM/Myosin/TropC-like"/>
</dbReference>
<dbReference type="GO" id="GO:0005509">
    <property type="term" value="F:calcium ion binding"/>
    <property type="evidence" value="ECO:0007669"/>
    <property type="project" value="InterPro"/>
</dbReference>
<dbReference type="Pfam" id="PF13499">
    <property type="entry name" value="EF-hand_7"/>
    <property type="match status" value="1"/>
</dbReference>
<dbReference type="OrthoDB" id="5959761at2759"/>
<sequence>MPTARDDQPDYREAFSLFDDRGDDKIPKHLFGEVVRALGLNPTEAQIKGTIQNLKTDRISFEEFLPLYDSLAKKKDNSMNEDELIEGLKVFDKEQNGSISSAELRHLLTNLGERLSDEEVEQLLSGFEDKNGSINYEDWIRKLLRH</sequence>
<evidence type="ECO:0000313" key="3">
    <source>
        <dbReference type="EMBL" id="CAF1516037.1"/>
    </source>
</evidence>
<dbReference type="CDD" id="cd00051">
    <property type="entry name" value="EFh"/>
    <property type="match status" value="1"/>
</dbReference>
<evidence type="ECO:0000313" key="5">
    <source>
        <dbReference type="EMBL" id="CAF3551652.1"/>
    </source>
</evidence>
<dbReference type="PANTHER" id="PTHR23048">
    <property type="entry name" value="MYOSIN LIGHT CHAIN 1, 3"/>
    <property type="match status" value="1"/>
</dbReference>
<gene>
    <name evidence="3" type="ORF">JYZ213_LOCUS44305</name>
    <name evidence="4" type="ORF">KXQ929_LOCUS1253</name>
    <name evidence="5" type="ORF">OKA104_LOCUS4123</name>
    <name evidence="6" type="ORF">OXD698_LOCUS21719</name>
    <name evidence="2" type="ORF">VCS650_LOCUS21315</name>
</gene>
<dbReference type="InterPro" id="IPR002048">
    <property type="entry name" value="EF_hand_dom"/>
</dbReference>
<dbReference type="Proteomes" id="UP000663881">
    <property type="component" value="Unassembled WGS sequence"/>
</dbReference>
<feature type="domain" description="EF-hand" evidence="1">
    <location>
        <begin position="6"/>
        <end position="41"/>
    </location>
</feature>
<organism evidence="4 7">
    <name type="scientific">Adineta steineri</name>
    <dbReference type="NCBI Taxonomy" id="433720"/>
    <lineage>
        <taxon>Eukaryota</taxon>
        <taxon>Metazoa</taxon>
        <taxon>Spiralia</taxon>
        <taxon>Gnathifera</taxon>
        <taxon>Rotifera</taxon>
        <taxon>Eurotatoria</taxon>
        <taxon>Bdelloidea</taxon>
        <taxon>Adinetida</taxon>
        <taxon>Adinetidae</taxon>
        <taxon>Adineta</taxon>
    </lineage>
</organism>
<feature type="domain" description="EF-hand" evidence="1">
    <location>
        <begin position="79"/>
        <end position="114"/>
    </location>
</feature>
<dbReference type="Proteomes" id="UP000663891">
    <property type="component" value="Unassembled WGS sequence"/>
</dbReference>
<dbReference type="PANTHER" id="PTHR23048:SF49">
    <property type="entry name" value="FI08416P-RELATED"/>
    <property type="match status" value="1"/>
</dbReference>
<proteinExistence type="predicted"/>
<accession>A0A818IBI4</accession>
<dbReference type="InterPro" id="IPR011992">
    <property type="entry name" value="EF-hand-dom_pair"/>
</dbReference>
<reference evidence="4" key="1">
    <citation type="submission" date="2021-02" db="EMBL/GenBank/DDBJ databases">
        <authorList>
            <person name="Nowell W R."/>
        </authorList>
    </citation>
    <scope>NUCLEOTIDE SEQUENCE</scope>
</reference>
<name>A0A818IBI4_9BILA</name>
<dbReference type="SUPFAM" id="SSF47473">
    <property type="entry name" value="EF-hand"/>
    <property type="match status" value="1"/>
</dbReference>
<evidence type="ECO:0000313" key="6">
    <source>
        <dbReference type="EMBL" id="CAF3859265.1"/>
    </source>
</evidence>
<comment type="caution">
    <text evidence="4">The sequence shown here is derived from an EMBL/GenBank/DDBJ whole genome shotgun (WGS) entry which is preliminary data.</text>
</comment>
<dbReference type="EMBL" id="CAJOAY010000130">
    <property type="protein sequence ID" value="CAF3551652.1"/>
    <property type="molecule type" value="Genomic_DNA"/>
</dbReference>
<evidence type="ECO:0000313" key="2">
    <source>
        <dbReference type="EMBL" id="CAF1123345.1"/>
    </source>
</evidence>
<dbReference type="EMBL" id="CAJNOG010002748">
    <property type="protein sequence ID" value="CAF1516037.1"/>
    <property type="molecule type" value="Genomic_DNA"/>
</dbReference>
<dbReference type="Proteomes" id="UP000663844">
    <property type="component" value="Unassembled WGS sequence"/>
</dbReference>